<protein>
    <submittedName>
        <fullName evidence="4">Methyltransferase domain-containing protein</fullName>
    </submittedName>
</protein>
<dbReference type="GO" id="GO:0032259">
    <property type="term" value="P:methylation"/>
    <property type="evidence" value="ECO:0007669"/>
    <property type="project" value="UniProtKB-KW"/>
</dbReference>
<keyword evidence="1 4" id="KW-0489">Methyltransferase</keyword>
<dbReference type="GO" id="GO:0008168">
    <property type="term" value="F:methyltransferase activity"/>
    <property type="evidence" value="ECO:0007669"/>
    <property type="project" value="UniProtKB-KW"/>
</dbReference>
<dbReference type="Gene3D" id="3.40.50.150">
    <property type="entry name" value="Vaccinia Virus protein VP39"/>
    <property type="match status" value="1"/>
</dbReference>
<dbReference type="CDD" id="cd02440">
    <property type="entry name" value="AdoMet_MTases"/>
    <property type="match status" value="1"/>
</dbReference>
<keyword evidence="2" id="KW-0808">Transferase</keyword>
<sequence>MYQIINTEVEKYLKSLPDIEDPVMRKMEEYAAKNDFPIIGREGGKLLYLITKIKNPSLVVEMGSGFGYSGYFFAKALKKGKVVLIDYLDRNINLAKDFFKEGNLLDKAQFRVGDAVQIGQEYKNIDILFLDLEKVRYLEAIQILEKNLSEDGIIIADNVLYQGKVVFEKEDRKAKVLDSFNRYMFENYFSVILPIRDGILLGVKK</sequence>
<evidence type="ECO:0000256" key="2">
    <source>
        <dbReference type="ARBA" id="ARBA00022679"/>
    </source>
</evidence>
<evidence type="ECO:0000313" key="5">
    <source>
        <dbReference type="Proteomes" id="UP000772812"/>
    </source>
</evidence>
<reference evidence="4 5" key="1">
    <citation type="journal article" date="2021" name="Syst. Appl. Microbiol.">
        <title>Persephonella atlantica sp. nov.: How to adapt to physico-chemical gradients in high temperature hydrothermal habitats.</title>
        <authorList>
            <person name="Francois D.X."/>
            <person name="Godfroy A."/>
            <person name="Mathien C."/>
            <person name="Aube J."/>
            <person name="Cathalot C."/>
            <person name="Lesongeur F."/>
            <person name="L'Haridon S."/>
            <person name="Philippon X."/>
            <person name="Roussel E.G."/>
        </authorList>
    </citation>
    <scope>NUCLEOTIDE SEQUENCE [LARGE SCALE GENOMIC DNA]</scope>
    <source>
        <strain evidence="4 5">MO1340</strain>
    </source>
</reference>
<dbReference type="SUPFAM" id="SSF53335">
    <property type="entry name" value="S-adenosyl-L-methionine-dependent methyltransferases"/>
    <property type="match status" value="1"/>
</dbReference>
<dbReference type="Proteomes" id="UP000772812">
    <property type="component" value="Unassembled WGS sequence"/>
</dbReference>
<dbReference type="RefSeq" id="WP_200673245.1">
    <property type="nucleotide sequence ID" value="NZ_JAACYA010000001.1"/>
</dbReference>
<organism evidence="4 5">
    <name type="scientific">Persephonella atlantica</name>
    <dbReference type="NCBI Taxonomy" id="2699429"/>
    <lineage>
        <taxon>Bacteria</taxon>
        <taxon>Pseudomonadati</taxon>
        <taxon>Aquificota</taxon>
        <taxon>Aquificia</taxon>
        <taxon>Aquificales</taxon>
        <taxon>Hydrogenothermaceae</taxon>
        <taxon>Persephonella</taxon>
    </lineage>
</organism>
<dbReference type="PANTHER" id="PTHR43167:SF1">
    <property type="entry name" value="PUTATIVE (AFU_ORTHOLOGUE AFUA_6G01830)-RELATED"/>
    <property type="match status" value="1"/>
</dbReference>
<proteinExistence type="predicted"/>
<evidence type="ECO:0000256" key="1">
    <source>
        <dbReference type="ARBA" id="ARBA00022603"/>
    </source>
</evidence>
<evidence type="ECO:0000313" key="4">
    <source>
        <dbReference type="EMBL" id="MBK3331844.1"/>
    </source>
</evidence>
<keyword evidence="3" id="KW-0949">S-adenosyl-L-methionine</keyword>
<dbReference type="EMBL" id="JAACYA010000001">
    <property type="protein sequence ID" value="MBK3331844.1"/>
    <property type="molecule type" value="Genomic_DNA"/>
</dbReference>
<name>A0ABS1GFZ3_9AQUI</name>
<dbReference type="PANTHER" id="PTHR43167">
    <property type="entry name" value="PUTATIVE (AFU_ORTHOLOGUE AFUA_6G01830)-RELATED"/>
    <property type="match status" value="1"/>
</dbReference>
<accession>A0ABS1GFZ3</accession>
<dbReference type="Pfam" id="PF01596">
    <property type="entry name" value="Methyltransf_3"/>
    <property type="match status" value="1"/>
</dbReference>
<dbReference type="InterPro" id="IPR029063">
    <property type="entry name" value="SAM-dependent_MTases_sf"/>
</dbReference>
<dbReference type="PROSITE" id="PS51682">
    <property type="entry name" value="SAM_OMT_I"/>
    <property type="match status" value="1"/>
</dbReference>
<comment type="caution">
    <text evidence="4">The sequence shown here is derived from an EMBL/GenBank/DDBJ whole genome shotgun (WGS) entry which is preliminary data.</text>
</comment>
<dbReference type="InterPro" id="IPR002935">
    <property type="entry name" value="SAM_O-MeTrfase"/>
</dbReference>
<gene>
    <name evidence="4" type="ORF">GWK41_02030</name>
</gene>
<keyword evidence="5" id="KW-1185">Reference proteome</keyword>
<evidence type="ECO:0000256" key="3">
    <source>
        <dbReference type="ARBA" id="ARBA00022691"/>
    </source>
</evidence>